<name>A0A9P7CYZ6_9AGAM</name>
<organism evidence="1 2">
    <name type="scientific">Suillus placidus</name>
    <dbReference type="NCBI Taxonomy" id="48579"/>
    <lineage>
        <taxon>Eukaryota</taxon>
        <taxon>Fungi</taxon>
        <taxon>Dikarya</taxon>
        <taxon>Basidiomycota</taxon>
        <taxon>Agaricomycotina</taxon>
        <taxon>Agaricomycetes</taxon>
        <taxon>Agaricomycetidae</taxon>
        <taxon>Boletales</taxon>
        <taxon>Suillineae</taxon>
        <taxon>Suillaceae</taxon>
        <taxon>Suillus</taxon>
    </lineage>
</organism>
<dbReference type="InterPro" id="IPR046670">
    <property type="entry name" value="DUF6540"/>
</dbReference>
<proteinExistence type="predicted"/>
<keyword evidence="2" id="KW-1185">Reference proteome</keyword>
<dbReference type="EMBL" id="JABBWD010000052">
    <property type="protein sequence ID" value="KAG1772573.1"/>
    <property type="molecule type" value="Genomic_DNA"/>
</dbReference>
<gene>
    <name evidence="1" type="ORF">EV702DRAFT_1201430</name>
</gene>
<reference evidence="1" key="1">
    <citation type="journal article" date="2020" name="New Phytol.">
        <title>Comparative genomics reveals dynamic genome evolution in host specialist ectomycorrhizal fungi.</title>
        <authorList>
            <person name="Lofgren L.A."/>
            <person name="Nguyen N.H."/>
            <person name="Vilgalys R."/>
            <person name="Ruytinx J."/>
            <person name="Liao H.L."/>
            <person name="Branco S."/>
            <person name="Kuo A."/>
            <person name="LaButti K."/>
            <person name="Lipzen A."/>
            <person name="Andreopoulos W."/>
            <person name="Pangilinan J."/>
            <person name="Riley R."/>
            <person name="Hundley H."/>
            <person name="Na H."/>
            <person name="Barry K."/>
            <person name="Grigoriev I.V."/>
            <person name="Stajich J.E."/>
            <person name="Kennedy P.G."/>
        </authorList>
    </citation>
    <scope>NUCLEOTIDE SEQUENCE</scope>
    <source>
        <strain evidence="1">DOB743</strain>
    </source>
</reference>
<dbReference type="Pfam" id="PF20174">
    <property type="entry name" value="DUF6540"/>
    <property type="match status" value="1"/>
</dbReference>
<comment type="caution">
    <text evidence="1">The sequence shown here is derived from an EMBL/GenBank/DDBJ whole genome shotgun (WGS) entry which is preliminary data.</text>
</comment>
<evidence type="ECO:0000313" key="1">
    <source>
        <dbReference type="EMBL" id="KAG1772573.1"/>
    </source>
</evidence>
<dbReference type="OrthoDB" id="37659at2759"/>
<dbReference type="Proteomes" id="UP000714275">
    <property type="component" value="Unassembled WGS sequence"/>
</dbReference>
<sequence length="191" mass="22520">MLHPHFEAARETKIYQGLAINPRLIGKLKPETLPSLLSPVPSRYMPAPAVYYNVEVVQFWRGHKEPLQPYPLHWVIYIPTSPGIGNTYHIQGNTDSYTVDFRRNQPYLNPDEWRGSFTVGKVAAHQLTLLERHLASVPITRHDLRWNCQSWVWEGLRHLRHKGFNISWEVRLSYLQTQMYCLLEDWEYGRI</sequence>
<dbReference type="AlphaFoldDB" id="A0A9P7CYZ6"/>
<evidence type="ECO:0000313" key="2">
    <source>
        <dbReference type="Proteomes" id="UP000714275"/>
    </source>
</evidence>
<protein>
    <submittedName>
        <fullName evidence="1">Uncharacterized protein</fullName>
    </submittedName>
</protein>
<accession>A0A9P7CYZ6</accession>